<dbReference type="Pfam" id="PF17101">
    <property type="entry name" value="Stealth_CR1"/>
    <property type="match status" value="1"/>
</dbReference>
<accession>A0A7S2RIH4</accession>
<keyword evidence="1" id="KW-0812">Transmembrane</keyword>
<name>A0A7S2RIH4_9STRA</name>
<dbReference type="InterPro" id="IPR021520">
    <property type="entry name" value="Stealth_CR2"/>
</dbReference>
<dbReference type="PANTHER" id="PTHR47452:SF2">
    <property type="entry name" value="GLYCOSYLTRANSFERASE"/>
    <property type="match status" value="1"/>
</dbReference>
<dbReference type="InterPro" id="IPR031358">
    <property type="entry name" value="Stealth_CR1"/>
</dbReference>
<dbReference type="InterPro" id="IPR053362">
    <property type="entry name" value="RPS_phosphotransferase_WefF"/>
</dbReference>
<dbReference type="Pfam" id="PF13896">
    <property type="entry name" value="Glyco_transf_49"/>
    <property type="match status" value="1"/>
</dbReference>
<dbReference type="Pfam" id="PF11380">
    <property type="entry name" value="Stealth_CR2"/>
    <property type="match status" value="1"/>
</dbReference>
<evidence type="ECO:0000259" key="3">
    <source>
        <dbReference type="Pfam" id="PF17101"/>
    </source>
</evidence>
<feature type="domain" description="Stealth protein CR1 conserved region 1" evidence="3">
    <location>
        <begin position="496"/>
        <end position="512"/>
    </location>
</feature>
<dbReference type="EMBL" id="HBHK01006335">
    <property type="protein sequence ID" value="CAD9672131.1"/>
    <property type="molecule type" value="Transcribed_RNA"/>
</dbReference>
<keyword evidence="1" id="KW-1133">Transmembrane helix</keyword>
<sequence>MKHRLKVVYERVTFMLVFALSVLFVVYIDAHDRPNKVGCPAQPVALPKRTLDSTRQFVDWKPQDKGVLEEGKVPVLMKEKDVMDGLEVEVESYCDAVVGGESAVSRLGVDSLCMFWREGKHKNRGVATEKITLTTQLSVNRLDRLLDLARQWHGPVSASVLVCSQSQVITLETWYRAIDKSIAKFLDIHVAVVREDPYPINTLRNIALEGVSNEEGFTFVVDVDAWLGSDMQGFIEELSKPNRPEGNDGRGGGIVYTVPSFEFSPGKQGSFPRSLAALKELYEQNVIRVMHAGRRSYSGPFRPDAWIRSGARNGLEPLNYEVMYEPYFVMRTKQERPVKFPEQFVGRGFNKQALHFELFAAGYEYLVLGSSFVVDRKHTYDEWSVSSVNLEQNKPIWYKFREDVSRKYNLTDCRADDWLRCDKRGVGCHRVCQERRVASERKKDGRLGGNSKKRSNVALSKSRDEVFWKLYLSALETRTLSGERKSVDRSQCNTGIDVVYTWVNGSDPSHQAIQKLLIPEAARRESIDLGDRHTMVGGNLSFRFRDYGRASTLRYSLRSLFKHAPWVNNIWIVTAGSQRPSWMNEEGLLRSQIRFVSHKSIFRKPEEELPTMNSCAIETQIHRIAGLSECYLYLNDDFFLNTPLSLDDLWPGKDPAPRAFFTGERAPRFSKDPWQQKVANVAKMLTRDIGMKPDYVFSVGHHGYFFIKSIVQQLETSMQAEFDATGLQKWRTPRSLWVPFAYSNYLAWNFNTRPERASAFYFRVTDHGGSKSIYKAFQHLKESKSQWACFNDLASEITADIEQALFDGFEALFPTKPPYEK</sequence>
<dbReference type="GO" id="GO:0016772">
    <property type="term" value="F:transferase activity, transferring phosphorus-containing groups"/>
    <property type="evidence" value="ECO:0007669"/>
    <property type="project" value="InterPro"/>
</dbReference>
<dbReference type="AlphaFoldDB" id="A0A7S2RIH4"/>
<dbReference type="PANTHER" id="PTHR47452">
    <property type="entry name" value="PUTATIVE-RELATED"/>
    <property type="match status" value="1"/>
</dbReference>
<protein>
    <submittedName>
        <fullName evidence="4">Uncharacterized protein</fullName>
    </submittedName>
</protein>
<evidence type="ECO:0000259" key="2">
    <source>
        <dbReference type="Pfam" id="PF11380"/>
    </source>
</evidence>
<feature type="transmembrane region" description="Helical" evidence="1">
    <location>
        <begin position="12"/>
        <end position="30"/>
    </location>
</feature>
<organism evidence="4">
    <name type="scientific">Mucochytrium quahogii</name>
    <dbReference type="NCBI Taxonomy" id="96639"/>
    <lineage>
        <taxon>Eukaryota</taxon>
        <taxon>Sar</taxon>
        <taxon>Stramenopiles</taxon>
        <taxon>Bigyra</taxon>
        <taxon>Labyrinthulomycetes</taxon>
        <taxon>Thraustochytrida</taxon>
        <taxon>Thraustochytriidae</taxon>
        <taxon>Mucochytrium</taxon>
    </lineage>
</organism>
<keyword evidence="1" id="KW-0472">Membrane</keyword>
<evidence type="ECO:0000256" key="1">
    <source>
        <dbReference type="SAM" id="Phobius"/>
    </source>
</evidence>
<evidence type="ECO:0000313" key="4">
    <source>
        <dbReference type="EMBL" id="CAD9672131.1"/>
    </source>
</evidence>
<reference evidence="4" key="1">
    <citation type="submission" date="2021-01" db="EMBL/GenBank/DDBJ databases">
        <authorList>
            <person name="Corre E."/>
            <person name="Pelletier E."/>
            <person name="Niang G."/>
            <person name="Scheremetjew M."/>
            <person name="Finn R."/>
            <person name="Kale V."/>
            <person name="Holt S."/>
            <person name="Cochrane G."/>
            <person name="Meng A."/>
            <person name="Brown T."/>
            <person name="Cohen L."/>
        </authorList>
    </citation>
    <scope>NUCLEOTIDE SEQUENCE</scope>
    <source>
        <strain evidence="4">NY070348D</strain>
    </source>
</reference>
<feature type="domain" description="Stealth protein CR2 conserved region 2" evidence="2">
    <location>
        <begin position="550"/>
        <end position="650"/>
    </location>
</feature>
<proteinExistence type="predicted"/>
<gene>
    <name evidence="4" type="ORF">QSP1433_LOCUS3827</name>
</gene>